<keyword evidence="6" id="KW-0862">Zinc</keyword>
<dbReference type="Pfam" id="PF00041">
    <property type="entry name" value="fn3"/>
    <property type="match status" value="1"/>
</dbReference>
<keyword evidence="3" id="KW-0479">Metal-binding</keyword>
<dbReference type="InterPro" id="IPR008754">
    <property type="entry name" value="Peptidase_M43"/>
</dbReference>
<proteinExistence type="inferred from homology"/>
<dbReference type="Gene3D" id="2.60.40.10">
    <property type="entry name" value="Immunoglobulins"/>
    <property type="match status" value="1"/>
</dbReference>
<dbReference type="GO" id="GO:0006508">
    <property type="term" value="P:proteolysis"/>
    <property type="evidence" value="ECO:0007669"/>
    <property type="project" value="UniProtKB-KW"/>
</dbReference>
<evidence type="ECO:0000256" key="6">
    <source>
        <dbReference type="ARBA" id="ARBA00022833"/>
    </source>
</evidence>
<keyword evidence="2" id="KW-0645">Protease</keyword>
<dbReference type="Pfam" id="PF05572">
    <property type="entry name" value="Peptidase_M43"/>
    <property type="match status" value="1"/>
</dbReference>
<evidence type="ECO:0000256" key="1">
    <source>
        <dbReference type="ARBA" id="ARBA00008721"/>
    </source>
</evidence>
<dbReference type="Proteomes" id="UP000490060">
    <property type="component" value="Unassembled WGS sequence"/>
</dbReference>
<evidence type="ECO:0000313" key="12">
    <source>
        <dbReference type="Proteomes" id="UP000490060"/>
    </source>
</evidence>
<gene>
    <name evidence="11" type="ORF">TNO010_110062</name>
</gene>
<protein>
    <recommendedName>
        <fullName evidence="10">Fibronectin type-III domain-containing protein</fullName>
    </recommendedName>
</protein>
<keyword evidence="7" id="KW-0482">Metalloprotease</keyword>
<evidence type="ECO:0000256" key="3">
    <source>
        <dbReference type="ARBA" id="ARBA00022723"/>
    </source>
</evidence>
<dbReference type="NCBIfam" id="TIGR04183">
    <property type="entry name" value="Por_Secre_tail"/>
    <property type="match status" value="1"/>
</dbReference>
<evidence type="ECO:0000313" key="11">
    <source>
        <dbReference type="EMBL" id="SOS58089.1"/>
    </source>
</evidence>
<feature type="chain" id="PRO_5014126896" description="Fibronectin type-III domain-containing protein" evidence="9">
    <location>
        <begin position="21"/>
        <end position="807"/>
    </location>
</feature>
<feature type="signal peptide" evidence="9">
    <location>
        <begin position="1"/>
        <end position="20"/>
    </location>
</feature>
<dbReference type="Pfam" id="PF18962">
    <property type="entry name" value="Por_Secre_tail"/>
    <property type="match status" value="1"/>
</dbReference>
<dbReference type="SUPFAM" id="SSF49265">
    <property type="entry name" value="Fibronectin type III"/>
    <property type="match status" value="1"/>
</dbReference>
<evidence type="ECO:0000256" key="2">
    <source>
        <dbReference type="ARBA" id="ARBA00022670"/>
    </source>
</evidence>
<dbReference type="GO" id="GO:0008237">
    <property type="term" value="F:metallopeptidase activity"/>
    <property type="evidence" value="ECO:0007669"/>
    <property type="project" value="UniProtKB-KW"/>
</dbReference>
<dbReference type="AlphaFoldDB" id="A0A2I2LD22"/>
<keyword evidence="4 9" id="KW-0732">Signal</keyword>
<dbReference type="InterPro" id="IPR003961">
    <property type="entry name" value="FN3_dom"/>
</dbReference>
<evidence type="ECO:0000256" key="9">
    <source>
        <dbReference type="SAM" id="SignalP"/>
    </source>
</evidence>
<dbReference type="InterPro" id="IPR036116">
    <property type="entry name" value="FN3_sf"/>
</dbReference>
<dbReference type="RefSeq" id="WP_172504709.1">
    <property type="nucleotide sequence ID" value="NZ_JAJHTM010000001.1"/>
</dbReference>
<dbReference type="GO" id="GO:0046872">
    <property type="term" value="F:metal ion binding"/>
    <property type="evidence" value="ECO:0007669"/>
    <property type="project" value="UniProtKB-KW"/>
</dbReference>
<accession>A0A2I2LD22</accession>
<dbReference type="PANTHER" id="PTHR47466:SF1">
    <property type="entry name" value="METALLOPROTEASE MEP1 (AFU_ORTHOLOGUE AFUA_1G07730)-RELATED"/>
    <property type="match status" value="1"/>
</dbReference>
<dbReference type="PANTHER" id="PTHR47466">
    <property type="match status" value="1"/>
</dbReference>
<dbReference type="Gene3D" id="3.40.390.10">
    <property type="entry name" value="Collagenase (Catalytic Domain)"/>
    <property type="match status" value="1"/>
</dbReference>
<dbReference type="InterPro" id="IPR024079">
    <property type="entry name" value="MetalloPept_cat_dom_sf"/>
</dbReference>
<organism evidence="11 12">
    <name type="scientific">Tenacibaculum finnmarkense genomovar ulcerans</name>
    <dbReference type="NCBI Taxonomy" id="2781388"/>
    <lineage>
        <taxon>Bacteria</taxon>
        <taxon>Pseudomonadati</taxon>
        <taxon>Bacteroidota</taxon>
        <taxon>Flavobacteriia</taxon>
        <taxon>Flavobacteriales</taxon>
        <taxon>Flavobacteriaceae</taxon>
        <taxon>Tenacibaculum</taxon>
        <taxon>Tenacibaculum finnmarkense</taxon>
    </lineage>
</organism>
<keyword evidence="8" id="KW-1015">Disulfide bond</keyword>
<dbReference type="InterPro" id="IPR026444">
    <property type="entry name" value="Secre_tail"/>
</dbReference>
<evidence type="ECO:0000256" key="4">
    <source>
        <dbReference type="ARBA" id="ARBA00022729"/>
    </source>
</evidence>
<evidence type="ECO:0000256" key="8">
    <source>
        <dbReference type="ARBA" id="ARBA00023157"/>
    </source>
</evidence>
<evidence type="ECO:0000256" key="7">
    <source>
        <dbReference type="ARBA" id="ARBA00023049"/>
    </source>
</evidence>
<evidence type="ECO:0000256" key="5">
    <source>
        <dbReference type="ARBA" id="ARBA00022801"/>
    </source>
</evidence>
<dbReference type="Pfam" id="PF20009">
    <property type="entry name" value="GEVED"/>
    <property type="match status" value="2"/>
</dbReference>
<keyword evidence="5" id="KW-0378">Hydrolase</keyword>
<evidence type="ECO:0000259" key="10">
    <source>
        <dbReference type="PROSITE" id="PS50853"/>
    </source>
</evidence>
<dbReference type="CDD" id="cd04275">
    <property type="entry name" value="ZnMc_pappalysin_like"/>
    <property type="match status" value="1"/>
</dbReference>
<reference evidence="11 12" key="1">
    <citation type="submission" date="2017-11" db="EMBL/GenBank/DDBJ databases">
        <authorList>
            <person name="Duchaud E."/>
        </authorList>
    </citation>
    <scope>NUCLEOTIDE SEQUENCE [LARGE SCALE GENOMIC DNA]</scope>
    <source>
        <strain evidence="11 12">TNO010</strain>
    </source>
</reference>
<comment type="similarity">
    <text evidence="1">Belongs to the peptidase M43B family.</text>
</comment>
<dbReference type="InterPro" id="IPR045474">
    <property type="entry name" value="GEVED"/>
</dbReference>
<feature type="domain" description="Fibronectin type-III" evidence="10">
    <location>
        <begin position="485"/>
        <end position="570"/>
    </location>
</feature>
<dbReference type="PROSITE" id="PS50853">
    <property type="entry name" value="FN3"/>
    <property type="match status" value="1"/>
</dbReference>
<dbReference type="EMBL" id="OENE01000003">
    <property type="protein sequence ID" value="SOS58089.1"/>
    <property type="molecule type" value="Genomic_DNA"/>
</dbReference>
<dbReference type="InterPro" id="IPR013783">
    <property type="entry name" value="Ig-like_fold"/>
</dbReference>
<sequence length="807" mass="86626">MTKKFTLALLCLIFTGATFAQQKRTCYAMDDLAERQIKDPGLKKRMATIEEFTQRSLKRMQNQQSKKVGEIITLPVVVHILYTNATNNISTAQIESQLAVLNADFRRTNADRTNKWAQAADSQIEFKLATIDPNGNATTGITRTQVSKSTWLTGNNFMKKSAEGGVNPWDTSEYLNMWIVDNITRPTGGTILGYAQFPGGSAATDGVVMADQFFGTIGTAAAPFDGGRTTTHEVGHFLNLRHIWGDGPCGSDDFVSDTPESDAANYGCKSAHTSCGSLDMVENYMDYSDDSCMNLFTSGQKDRMRTVLGVGGSRHALATSDKFGEVVVVPASYCVSKAENTTDESIQKVVLGAINNTSTAGSGYDDYTSISTDLTKGESTTISITPKWSGTVYKEGYGVWIDYNNDGDFDDEGEAVFTKAPSKDTAVTGTFTVPLSATNGATRMRVVLKYNATPTACEAVIKYGEVEDYTVVIGENTADTTAPTAPTNLAVSNVDKTSVTLNWSAATDNEAVTGYNVYQGATKLGTTTNTATDITGLSPATSYTFSVKAIDAAANQSEASNVINVTTLANQLVYCESKGTNSSYEWIDAVSLGGMTNTSASNGGYADFTSKTATLGQGSSNEITVSAGFKSTAYTEHWAVWIDFNQNGIFDTSEKVVTGASSSKDYLTSTFNVPASALLGQTRMRVSMKYNASQTACETFKDGEVEDYTVNITATTTKEALLSGNRLVNEASTALQVYPNPAVNFVHVNLASKAKNTSYKIINITGSTVQKGRLNTAKLNVTNLSSGMYILEVYDGQKVLTSKLLKK</sequence>
<dbReference type="CDD" id="cd00063">
    <property type="entry name" value="FN3"/>
    <property type="match status" value="1"/>
</dbReference>
<name>A0A2I2LD22_9FLAO</name>
<dbReference type="SUPFAM" id="SSF55486">
    <property type="entry name" value="Metalloproteases ('zincins'), catalytic domain"/>
    <property type="match status" value="1"/>
</dbReference>
<dbReference type="SMART" id="SM00060">
    <property type="entry name" value="FN3"/>
    <property type="match status" value="1"/>
</dbReference>